<feature type="binding site" evidence="12">
    <location>
        <position position="156"/>
    </location>
    <ligand>
        <name>S-adenosyl-L-methionine</name>
        <dbReference type="ChEBI" id="CHEBI:59789"/>
    </ligand>
</feature>
<dbReference type="SMART" id="SM00729">
    <property type="entry name" value="Elp3"/>
    <property type="match status" value="1"/>
</dbReference>
<organism evidence="14 15">
    <name type="scientific">Rubrivivax gelatinosus</name>
    <name type="common">Rhodocyclus gelatinosus</name>
    <name type="synonym">Rhodopseudomonas gelatinosa</name>
    <dbReference type="NCBI Taxonomy" id="28068"/>
    <lineage>
        <taxon>Bacteria</taxon>
        <taxon>Pseudomonadati</taxon>
        <taxon>Pseudomonadota</taxon>
        <taxon>Betaproteobacteria</taxon>
        <taxon>Burkholderiales</taxon>
        <taxon>Sphaerotilaceae</taxon>
        <taxon>Rubrivivax</taxon>
    </lineage>
</organism>
<feature type="binding site" evidence="12">
    <location>
        <position position="312"/>
    </location>
    <ligand>
        <name>[4Fe-4S] cluster</name>
        <dbReference type="ChEBI" id="CHEBI:49883"/>
        <label>2</label>
        <note>4Fe-4S-substrate</note>
    </ligand>
</feature>
<reference evidence="14" key="2">
    <citation type="journal article" date="2020" name="Microorganisms">
        <title>Osmotic Adaptation and Compatible Solute Biosynthesis of Phototrophic Bacteria as Revealed from Genome Analyses.</title>
        <authorList>
            <person name="Imhoff J.F."/>
            <person name="Rahn T."/>
            <person name="Kunzel S."/>
            <person name="Keller A."/>
            <person name="Neulinger S.C."/>
        </authorList>
    </citation>
    <scope>NUCLEOTIDE SEQUENCE</scope>
    <source>
        <strain evidence="14">IM 151</strain>
    </source>
</reference>
<proteinExistence type="inferred from homology"/>
<comment type="subunit">
    <text evidence="12">Monomer and homodimer.</text>
</comment>
<dbReference type="InterPro" id="IPR050105">
    <property type="entry name" value="MoCo_biosynth_MoaA/MoaC"/>
</dbReference>
<dbReference type="EMBL" id="NRRU01000056">
    <property type="protein sequence ID" value="MBK1714129.1"/>
    <property type="molecule type" value="Genomic_DNA"/>
</dbReference>
<feature type="binding site" evidence="12">
    <location>
        <position position="298"/>
    </location>
    <ligand>
        <name>[4Fe-4S] cluster</name>
        <dbReference type="ChEBI" id="CHEBI:49883"/>
        <label>2</label>
        <note>4Fe-4S-substrate</note>
    </ligand>
</feature>
<comment type="caution">
    <text evidence="14">The sequence shown here is derived from an EMBL/GenBank/DDBJ whole genome shotgun (WGS) entry which is preliminary data.</text>
</comment>
<evidence type="ECO:0000256" key="11">
    <source>
        <dbReference type="ARBA" id="ARBA00048697"/>
    </source>
</evidence>
<keyword evidence="4 12" id="KW-0479">Metal-binding</keyword>
<feature type="binding site" evidence="12">
    <location>
        <position position="43"/>
    </location>
    <ligand>
        <name>GTP</name>
        <dbReference type="ChEBI" id="CHEBI:37565"/>
    </ligand>
</feature>
<evidence type="ECO:0000256" key="1">
    <source>
        <dbReference type="ARBA" id="ARBA00012167"/>
    </source>
</evidence>
<evidence type="ECO:0000256" key="6">
    <source>
        <dbReference type="ARBA" id="ARBA00023004"/>
    </source>
</evidence>
<keyword evidence="8 12" id="KW-0342">GTP-binding</keyword>
<feature type="binding site" evidence="12">
    <location>
        <position position="57"/>
    </location>
    <ligand>
        <name>[4Fe-4S] cluster</name>
        <dbReference type="ChEBI" id="CHEBI:49883"/>
        <label>1</label>
        <note>4Fe-4S-S-AdoMet</note>
    </ligand>
</feature>
<dbReference type="CDD" id="cd01335">
    <property type="entry name" value="Radical_SAM"/>
    <property type="match status" value="1"/>
</dbReference>
<evidence type="ECO:0000256" key="5">
    <source>
        <dbReference type="ARBA" id="ARBA00022741"/>
    </source>
</evidence>
<dbReference type="SUPFAM" id="SSF102114">
    <property type="entry name" value="Radical SAM enzymes"/>
    <property type="match status" value="1"/>
</dbReference>
<dbReference type="SFLD" id="SFLDG01386">
    <property type="entry name" value="main_SPASM_domain-containing"/>
    <property type="match status" value="1"/>
</dbReference>
<dbReference type="InterPro" id="IPR010505">
    <property type="entry name" value="MoaA_twitch"/>
</dbReference>
<dbReference type="SFLD" id="SFLDG01067">
    <property type="entry name" value="SPASM/twitch_domain_containing"/>
    <property type="match status" value="1"/>
</dbReference>
<dbReference type="Pfam" id="PF04055">
    <property type="entry name" value="Radical_SAM"/>
    <property type="match status" value="1"/>
</dbReference>
<dbReference type="SFLD" id="SFLDS00029">
    <property type="entry name" value="Radical_SAM"/>
    <property type="match status" value="1"/>
</dbReference>
<evidence type="ECO:0000256" key="3">
    <source>
        <dbReference type="ARBA" id="ARBA00022691"/>
    </source>
</evidence>
<evidence type="ECO:0000256" key="7">
    <source>
        <dbReference type="ARBA" id="ARBA00023014"/>
    </source>
</evidence>
<dbReference type="PROSITE" id="PS01305">
    <property type="entry name" value="MOAA_NIFB_PQQE"/>
    <property type="match status" value="1"/>
</dbReference>
<dbReference type="NCBIfam" id="TIGR02666">
    <property type="entry name" value="moaA"/>
    <property type="match status" value="1"/>
</dbReference>
<feature type="binding site" evidence="12">
    <location>
        <position position="101"/>
    </location>
    <ligand>
        <name>S-adenosyl-L-methionine</name>
        <dbReference type="ChEBI" id="CHEBI:59789"/>
    </ligand>
</feature>
<dbReference type="EC" id="4.1.99.22" evidence="1 12"/>
<dbReference type="InterPro" id="IPR040064">
    <property type="entry name" value="MoaA-like"/>
</dbReference>
<keyword evidence="9 12" id="KW-0501">Molybdenum cofactor biosynthesis</keyword>
<comment type="pathway">
    <text evidence="12">Cofactor biosynthesis; molybdopterin biosynthesis.</text>
</comment>
<dbReference type="InterPro" id="IPR013483">
    <property type="entry name" value="MoaA"/>
</dbReference>
<comment type="cofactor">
    <cofactor evidence="12">
        <name>[4Fe-4S] cluster</name>
        <dbReference type="ChEBI" id="CHEBI:49883"/>
    </cofactor>
    <text evidence="12">Binds 2 [4Fe-4S] clusters. Binds 1 [4Fe-4S] cluster coordinated with 3 cysteines and an exchangeable S-adenosyl-L-methionine and 1 [4Fe-4S] cluster coordinated with 3 cysteines and the GTP-derived substrate.</text>
</comment>
<reference evidence="14" key="1">
    <citation type="submission" date="2017-08" db="EMBL/GenBank/DDBJ databases">
        <authorList>
            <person name="Imhoff J.F."/>
            <person name="Rahn T."/>
            <person name="Kuenzel S."/>
            <person name="Neulinger S.C."/>
        </authorList>
    </citation>
    <scope>NUCLEOTIDE SEQUENCE</scope>
    <source>
        <strain evidence="14">IM 151</strain>
    </source>
</reference>
<feature type="binding site" evidence="12">
    <location>
        <begin position="300"/>
        <end position="302"/>
    </location>
    <ligand>
        <name>GTP</name>
        <dbReference type="ChEBI" id="CHEBI:37565"/>
    </ligand>
</feature>
<dbReference type="InterPro" id="IPR058240">
    <property type="entry name" value="rSAM_sf"/>
</dbReference>
<name>A0ABS1DVR8_RUBGE</name>
<dbReference type="HAMAP" id="MF_01225_B">
    <property type="entry name" value="MoaA_B"/>
    <property type="match status" value="1"/>
</dbReference>
<feature type="binding site" evidence="12">
    <location>
        <position position="231"/>
    </location>
    <ligand>
        <name>S-adenosyl-L-methionine</name>
        <dbReference type="ChEBI" id="CHEBI:59789"/>
    </ligand>
</feature>
<sequence length="371" mass="41220">MGESVIPLADLRVSAIPLAVPATPAAPAGRLVDRLGRPLRDLRISVTDRCNFRCGYCMPREVFDTRYRFLPHDALLSFEEITRVARLFLAHGVRKIRLTGGEPLLRKQLPVLVEQLSALRTVDGSKPELTLTTNGTLLPRLARPLRDAGLDRITVSLDALDDAVFRRMNDVDQPVAEVLRGIDAALEAGLAPVKLNMVVRRGLNDHEVLPLARHVRDTWGAAVRLRFIEYMDVGSSNGWRLDEVLPSAQVRARLDQAFGLERVPPASPDETAERWRYRDGRGEIGLISSVTHAFCGDCSRARLSTEGKLFLCLFASRGHDLRTLLRSGASDAQIAGAIGMVWNARDERYSELRGRQAPAPERRIEMHYIGG</sequence>
<keyword evidence="15" id="KW-1185">Reference proteome</keyword>
<evidence type="ECO:0000256" key="2">
    <source>
        <dbReference type="ARBA" id="ARBA00022485"/>
    </source>
</evidence>
<dbReference type="RefSeq" id="WP_200379162.1">
    <property type="nucleotide sequence ID" value="NZ_NRRU01000056.1"/>
</dbReference>
<feature type="binding site" evidence="12">
    <location>
        <position position="50"/>
    </location>
    <ligand>
        <name>[4Fe-4S] cluster</name>
        <dbReference type="ChEBI" id="CHEBI:49883"/>
        <label>1</label>
        <note>4Fe-4S-S-AdoMet</note>
    </ligand>
</feature>
<evidence type="ECO:0000256" key="10">
    <source>
        <dbReference type="ARBA" id="ARBA00023239"/>
    </source>
</evidence>
<dbReference type="Pfam" id="PF06463">
    <property type="entry name" value="Mob_synth_C"/>
    <property type="match status" value="1"/>
</dbReference>
<dbReference type="Proteomes" id="UP001041814">
    <property type="component" value="Unassembled WGS sequence"/>
</dbReference>
<evidence type="ECO:0000259" key="13">
    <source>
        <dbReference type="PROSITE" id="PS51918"/>
    </source>
</evidence>
<dbReference type="CDD" id="cd21117">
    <property type="entry name" value="Twitch_MoaA"/>
    <property type="match status" value="1"/>
</dbReference>
<comment type="catalytic activity">
    <reaction evidence="11 12">
        <text>GTP + AH2 + S-adenosyl-L-methionine = (8S)-3',8-cyclo-7,8-dihydroguanosine 5'-triphosphate + 5'-deoxyadenosine + L-methionine + A + H(+)</text>
        <dbReference type="Rhea" id="RHEA:49576"/>
        <dbReference type="ChEBI" id="CHEBI:13193"/>
        <dbReference type="ChEBI" id="CHEBI:15378"/>
        <dbReference type="ChEBI" id="CHEBI:17319"/>
        <dbReference type="ChEBI" id="CHEBI:17499"/>
        <dbReference type="ChEBI" id="CHEBI:37565"/>
        <dbReference type="ChEBI" id="CHEBI:57844"/>
        <dbReference type="ChEBI" id="CHEBI:59789"/>
        <dbReference type="ChEBI" id="CHEBI:131766"/>
        <dbReference type="EC" id="4.1.99.22"/>
    </reaction>
</comment>
<evidence type="ECO:0000256" key="4">
    <source>
        <dbReference type="ARBA" id="ARBA00022723"/>
    </source>
</evidence>
<protein>
    <recommendedName>
        <fullName evidence="1 12">GTP 3',8-cyclase</fullName>
        <ecNumber evidence="1 12">4.1.99.22</ecNumber>
    </recommendedName>
    <alternativeName>
        <fullName evidence="12">Molybdenum cofactor biosynthesis protein A</fullName>
    </alternativeName>
</protein>
<feature type="domain" description="Radical SAM core" evidence="13">
    <location>
        <begin position="34"/>
        <end position="265"/>
    </location>
</feature>
<evidence type="ECO:0000313" key="14">
    <source>
        <dbReference type="EMBL" id="MBK1714129.1"/>
    </source>
</evidence>
<comment type="similarity">
    <text evidence="12">Belongs to the radical SAM superfamily. MoaA family.</text>
</comment>
<keyword evidence="6 12" id="KW-0408">Iron</keyword>
<evidence type="ECO:0000256" key="8">
    <source>
        <dbReference type="ARBA" id="ARBA00023134"/>
    </source>
</evidence>
<dbReference type="SFLD" id="SFLDG01383">
    <property type="entry name" value="cyclic_pyranopterin_phosphate"/>
    <property type="match status" value="1"/>
</dbReference>
<keyword evidence="2 12" id="KW-0004">4Fe-4S</keyword>
<feature type="binding site" evidence="12">
    <location>
        <position position="295"/>
    </location>
    <ligand>
        <name>[4Fe-4S] cluster</name>
        <dbReference type="ChEBI" id="CHEBI:49883"/>
        <label>2</label>
        <note>4Fe-4S-substrate</note>
    </ligand>
</feature>
<dbReference type="InterPro" id="IPR007197">
    <property type="entry name" value="rSAM"/>
</dbReference>
<comment type="function">
    <text evidence="12">Catalyzes the cyclization of GTP to (8S)-3',8-cyclo-7,8-dihydroguanosine 5'-triphosphate.</text>
</comment>
<keyword evidence="3 12" id="KW-0949">S-adenosyl-L-methionine</keyword>
<gene>
    <name evidence="12 14" type="primary">moaA</name>
    <name evidence="14" type="ORF">CKO43_15245</name>
</gene>
<feature type="binding site" evidence="12">
    <location>
        <position position="97"/>
    </location>
    <ligand>
        <name>GTP</name>
        <dbReference type="ChEBI" id="CHEBI:37565"/>
    </ligand>
</feature>
<evidence type="ECO:0000313" key="15">
    <source>
        <dbReference type="Proteomes" id="UP001041814"/>
    </source>
</evidence>
<dbReference type="PANTHER" id="PTHR22960:SF0">
    <property type="entry name" value="MOLYBDENUM COFACTOR BIOSYNTHESIS PROTEIN 1"/>
    <property type="match status" value="1"/>
</dbReference>
<dbReference type="PROSITE" id="PS51918">
    <property type="entry name" value="RADICAL_SAM"/>
    <property type="match status" value="1"/>
</dbReference>
<keyword evidence="5 12" id="KW-0547">Nucleotide-binding</keyword>
<evidence type="ECO:0000256" key="12">
    <source>
        <dbReference type="HAMAP-Rule" id="MF_01225"/>
    </source>
</evidence>
<feature type="binding site" evidence="12">
    <location>
        <position position="194"/>
    </location>
    <ligand>
        <name>GTP</name>
        <dbReference type="ChEBI" id="CHEBI:37565"/>
    </ligand>
</feature>
<feature type="binding site" evidence="12">
    <location>
        <position position="54"/>
    </location>
    <ligand>
        <name>[4Fe-4S] cluster</name>
        <dbReference type="ChEBI" id="CHEBI:49883"/>
        <label>1</label>
        <note>4Fe-4S-S-AdoMet</note>
    </ligand>
</feature>
<feature type="binding site" evidence="12">
    <location>
        <position position="132"/>
    </location>
    <ligand>
        <name>GTP</name>
        <dbReference type="ChEBI" id="CHEBI:37565"/>
    </ligand>
</feature>
<dbReference type="Gene3D" id="3.20.20.70">
    <property type="entry name" value="Aldolase class I"/>
    <property type="match status" value="1"/>
</dbReference>
<accession>A0ABS1DVR8</accession>
<keyword evidence="10 12" id="KW-0456">Lyase</keyword>
<keyword evidence="7 12" id="KW-0411">Iron-sulfur</keyword>
<evidence type="ECO:0000256" key="9">
    <source>
        <dbReference type="ARBA" id="ARBA00023150"/>
    </source>
</evidence>
<dbReference type="InterPro" id="IPR013785">
    <property type="entry name" value="Aldolase_TIM"/>
</dbReference>
<dbReference type="InterPro" id="IPR000385">
    <property type="entry name" value="MoaA_NifB_PqqE_Fe-S-bd_CS"/>
</dbReference>
<feature type="binding site" evidence="12">
    <location>
        <position position="56"/>
    </location>
    <ligand>
        <name>S-adenosyl-L-methionine</name>
        <dbReference type="ChEBI" id="CHEBI:59789"/>
    </ligand>
</feature>
<dbReference type="InterPro" id="IPR006638">
    <property type="entry name" value="Elp3/MiaA/NifB-like_rSAM"/>
</dbReference>
<dbReference type="PANTHER" id="PTHR22960">
    <property type="entry name" value="MOLYBDOPTERIN COFACTOR SYNTHESIS PROTEIN A"/>
    <property type="match status" value="1"/>
</dbReference>